<dbReference type="InterPro" id="IPR013210">
    <property type="entry name" value="LRR_N_plant-typ"/>
</dbReference>
<dbReference type="PANTHER" id="PTHR48063:SF98">
    <property type="entry name" value="LRR RECEPTOR-LIKE SERINE_THREONINE-PROTEIN KINASE FLS2"/>
    <property type="match status" value="1"/>
</dbReference>
<keyword evidence="6 11" id="KW-1133">Transmembrane helix</keyword>
<evidence type="ECO:0000256" key="2">
    <source>
        <dbReference type="ARBA" id="ARBA00022614"/>
    </source>
</evidence>
<evidence type="ECO:0000256" key="10">
    <source>
        <dbReference type="SAM" id="MobiDB-lite"/>
    </source>
</evidence>
<sequence length="199" mass="22593">MSTFFVTLLIFLELFAITININFCHGNTIAGCINIERQALLRFKQDLSDPSNRLASWTGDGDCCKWAGVVCDNLTGHVLELRLRNPSSAPHGYMTSFSEYEVHARSRLHVIRKSLDLHQWRNRWNSIKIVTSKRPNTGTESTKSHHHQALNLGERNREEEENLGSDVSHCSASTWIIVVVVSLHCYYFIIGSATTFAWS</sequence>
<feature type="chain" id="PRO_5042062359" description="Leucine-rich repeat-containing N-terminal plant-type domain-containing protein" evidence="12">
    <location>
        <begin position="27"/>
        <end position="199"/>
    </location>
</feature>
<evidence type="ECO:0000256" key="1">
    <source>
        <dbReference type="ARBA" id="ARBA00004479"/>
    </source>
</evidence>
<keyword evidence="8" id="KW-0675">Receptor</keyword>
<dbReference type="Pfam" id="PF08263">
    <property type="entry name" value="LRRNT_2"/>
    <property type="match status" value="1"/>
</dbReference>
<evidence type="ECO:0000256" key="8">
    <source>
        <dbReference type="ARBA" id="ARBA00023170"/>
    </source>
</evidence>
<dbReference type="InterPro" id="IPR046956">
    <property type="entry name" value="RLP23-like"/>
</dbReference>
<dbReference type="PANTHER" id="PTHR48063">
    <property type="entry name" value="LRR RECEPTOR-LIKE KINASE"/>
    <property type="match status" value="1"/>
</dbReference>
<keyword evidence="5" id="KW-0677">Repeat</keyword>
<evidence type="ECO:0000313" key="15">
    <source>
        <dbReference type="Proteomes" id="UP001280121"/>
    </source>
</evidence>
<evidence type="ECO:0000259" key="13">
    <source>
        <dbReference type="Pfam" id="PF08263"/>
    </source>
</evidence>
<dbReference type="Gene3D" id="3.80.10.10">
    <property type="entry name" value="Ribonuclease Inhibitor"/>
    <property type="match status" value="1"/>
</dbReference>
<feature type="region of interest" description="Disordered" evidence="10">
    <location>
        <begin position="133"/>
        <end position="158"/>
    </location>
</feature>
<comment type="caution">
    <text evidence="14">The sequence shown here is derived from an EMBL/GenBank/DDBJ whole genome shotgun (WGS) entry which is preliminary data.</text>
</comment>
<keyword evidence="4 12" id="KW-0732">Signal</keyword>
<accession>A0AAD9TP69</accession>
<evidence type="ECO:0000256" key="4">
    <source>
        <dbReference type="ARBA" id="ARBA00022729"/>
    </source>
</evidence>
<reference evidence="14" key="1">
    <citation type="journal article" date="2023" name="Plant J.">
        <title>Genome sequences and population genomics provide insights into the demographic history, inbreeding, and mutation load of two 'living fossil' tree species of Dipteronia.</title>
        <authorList>
            <person name="Feng Y."/>
            <person name="Comes H.P."/>
            <person name="Chen J."/>
            <person name="Zhu S."/>
            <person name="Lu R."/>
            <person name="Zhang X."/>
            <person name="Li P."/>
            <person name="Qiu J."/>
            <person name="Olsen K.M."/>
            <person name="Qiu Y."/>
        </authorList>
    </citation>
    <scope>NUCLEOTIDE SEQUENCE</scope>
    <source>
        <strain evidence="14">KIB01</strain>
    </source>
</reference>
<dbReference type="EMBL" id="JANJYI010000008">
    <property type="protein sequence ID" value="KAK2639682.1"/>
    <property type="molecule type" value="Genomic_DNA"/>
</dbReference>
<name>A0AAD9TP69_9ROSI</name>
<evidence type="ECO:0000256" key="12">
    <source>
        <dbReference type="SAM" id="SignalP"/>
    </source>
</evidence>
<keyword evidence="9" id="KW-0325">Glycoprotein</keyword>
<evidence type="ECO:0000256" key="6">
    <source>
        <dbReference type="ARBA" id="ARBA00022989"/>
    </source>
</evidence>
<protein>
    <recommendedName>
        <fullName evidence="13">Leucine-rich repeat-containing N-terminal plant-type domain-containing protein</fullName>
    </recommendedName>
</protein>
<feature type="signal peptide" evidence="12">
    <location>
        <begin position="1"/>
        <end position="26"/>
    </location>
</feature>
<comment type="subcellular location">
    <subcellularLocation>
        <location evidence="1">Membrane</location>
        <topology evidence="1">Single-pass type I membrane protein</topology>
    </subcellularLocation>
</comment>
<dbReference type="GO" id="GO:0016020">
    <property type="term" value="C:membrane"/>
    <property type="evidence" value="ECO:0007669"/>
    <property type="project" value="UniProtKB-SubCell"/>
</dbReference>
<dbReference type="Proteomes" id="UP001280121">
    <property type="component" value="Unassembled WGS sequence"/>
</dbReference>
<evidence type="ECO:0000256" key="7">
    <source>
        <dbReference type="ARBA" id="ARBA00023136"/>
    </source>
</evidence>
<keyword evidence="3 11" id="KW-0812">Transmembrane</keyword>
<evidence type="ECO:0000256" key="5">
    <source>
        <dbReference type="ARBA" id="ARBA00022737"/>
    </source>
</evidence>
<dbReference type="AlphaFoldDB" id="A0AAD9TP69"/>
<keyword evidence="15" id="KW-1185">Reference proteome</keyword>
<evidence type="ECO:0000313" key="14">
    <source>
        <dbReference type="EMBL" id="KAK2639682.1"/>
    </source>
</evidence>
<keyword evidence="2" id="KW-0433">Leucine-rich repeat</keyword>
<organism evidence="14 15">
    <name type="scientific">Dipteronia dyeriana</name>
    <dbReference type="NCBI Taxonomy" id="168575"/>
    <lineage>
        <taxon>Eukaryota</taxon>
        <taxon>Viridiplantae</taxon>
        <taxon>Streptophyta</taxon>
        <taxon>Embryophyta</taxon>
        <taxon>Tracheophyta</taxon>
        <taxon>Spermatophyta</taxon>
        <taxon>Magnoliopsida</taxon>
        <taxon>eudicotyledons</taxon>
        <taxon>Gunneridae</taxon>
        <taxon>Pentapetalae</taxon>
        <taxon>rosids</taxon>
        <taxon>malvids</taxon>
        <taxon>Sapindales</taxon>
        <taxon>Sapindaceae</taxon>
        <taxon>Hippocastanoideae</taxon>
        <taxon>Acereae</taxon>
        <taxon>Dipteronia</taxon>
    </lineage>
</organism>
<evidence type="ECO:0000256" key="9">
    <source>
        <dbReference type="ARBA" id="ARBA00023180"/>
    </source>
</evidence>
<feature type="transmembrane region" description="Helical" evidence="11">
    <location>
        <begin position="175"/>
        <end position="198"/>
    </location>
</feature>
<evidence type="ECO:0000256" key="11">
    <source>
        <dbReference type="SAM" id="Phobius"/>
    </source>
</evidence>
<dbReference type="InterPro" id="IPR032675">
    <property type="entry name" value="LRR_dom_sf"/>
</dbReference>
<gene>
    <name evidence="14" type="ORF">Ddye_027477</name>
</gene>
<evidence type="ECO:0000256" key="3">
    <source>
        <dbReference type="ARBA" id="ARBA00022692"/>
    </source>
</evidence>
<keyword evidence="7 11" id="KW-0472">Membrane</keyword>
<feature type="domain" description="Leucine-rich repeat-containing N-terminal plant-type" evidence="13">
    <location>
        <begin position="36"/>
        <end position="72"/>
    </location>
</feature>
<proteinExistence type="predicted"/>